<accession>A0AAV2CVD1</accession>
<dbReference type="AlphaFoldDB" id="A0AAV2CVD1"/>
<proteinExistence type="predicted"/>
<sequence>MVVNFAVEEEEEEVECVTGGGPHLVIPAPLAIHVHLLHAGVRDQGHTVVVIILHLQNSKGDTLDRYHLKRGGIAKRGRTHLDRGAAARHHLRGGLQARREMGLGGAGVPAEAAVHRHLGGAGALQIGPLARDSSAWVESYSLRSLLRSFCVF</sequence>
<evidence type="ECO:0000313" key="2">
    <source>
        <dbReference type="Proteomes" id="UP001497516"/>
    </source>
</evidence>
<name>A0AAV2CVD1_9ROSI</name>
<protein>
    <submittedName>
        <fullName evidence="1">Uncharacterized protein</fullName>
    </submittedName>
</protein>
<evidence type="ECO:0000313" key="1">
    <source>
        <dbReference type="EMBL" id="CAL1359822.1"/>
    </source>
</evidence>
<dbReference type="Proteomes" id="UP001497516">
    <property type="component" value="Chromosome 10"/>
</dbReference>
<reference evidence="1 2" key="1">
    <citation type="submission" date="2024-04" db="EMBL/GenBank/DDBJ databases">
        <authorList>
            <person name="Fracassetti M."/>
        </authorList>
    </citation>
    <scope>NUCLEOTIDE SEQUENCE [LARGE SCALE GENOMIC DNA]</scope>
</reference>
<keyword evidence="2" id="KW-1185">Reference proteome</keyword>
<organism evidence="1 2">
    <name type="scientific">Linum trigynum</name>
    <dbReference type="NCBI Taxonomy" id="586398"/>
    <lineage>
        <taxon>Eukaryota</taxon>
        <taxon>Viridiplantae</taxon>
        <taxon>Streptophyta</taxon>
        <taxon>Embryophyta</taxon>
        <taxon>Tracheophyta</taxon>
        <taxon>Spermatophyta</taxon>
        <taxon>Magnoliopsida</taxon>
        <taxon>eudicotyledons</taxon>
        <taxon>Gunneridae</taxon>
        <taxon>Pentapetalae</taxon>
        <taxon>rosids</taxon>
        <taxon>fabids</taxon>
        <taxon>Malpighiales</taxon>
        <taxon>Linaceae</taxon>
        <taxon>Linum</taxon>
    </lineage>
</organism>
<gene>
    <name evidence="1" type="ORF">LTRI10_LOCUS7290</name>
</gene>
<dbReference type="EMBL" id="OZ034814">
    <property type="protein sequence ID" value="CAL1359822.1"/>
    <property type="molecule type" value="Genomic_DNA"/>
</dbReference>